<dbReference type="EMBL" id="CM051407">
    <property type="protein sequence ID" value="KAJ4700822.1"/>
    <property type="molecule type" value="Genomic_DNA"/>
</dbReference>
<gene>
    <name evidence="1" type="ORF">OWV82_024145</name>
</gene>
<keyword evidence="1" id="KW-0675">Receptor</keyword>
<reference evidence="1 2" key="1">
    <citation type="journal article" date="2023" name="Science">
        <title>Complex scaffold remodeling in plant triterpene biosynthesis.</title>
        <authorList>
            <person name="De La Pena R."/>
            <person name="Hodgson H."/>
            <person name="Liu J.C."/>
            <person name="Stephenson M.J."/>
            <person name="Martin A.C."/>
            <person name="Owen C."/>
            <person name="Harkess A."/>
            <person name="Leebens-Mack J."/>
            <person name="Jimenez L.E."/>
            <person name="Osbourn A."/>
            <person name="Sattely E.S."/>
        </authorList>
    </citation>
    <scope>NUCLEOTIDE SEQUENCE [LARGE SCALE GENOMIC DNA]</scope>
    <source>
        <strain evidence="2">cv. JPN11</strain>
        <tissue evidence="1">Leaf</tissue>
    </source>
</reference>
<keyword evidence="1" id="KW-0808">Transferase</keyword>
<comment type="caution">
    <text evidence="1">The sequence shown here is derived from an EMBL/GenBank/DDBJ whole genome shotgun (WGS) entry which is preliminary data.</text>
</comment>
<protein>
    <submittedName>
        <fullName evidence="1">Wall-associated receptor kinase</fullName>
    </submittedName>
</protein>
<sequence>MDETQLSTLVQGIFGYSDSEYFRTSQLTEKSDVYSFGIILVELLMGRKVHLFDRPEKERSVVNYFLSSLEENGFSEILENHILNDDNKKQVTGVVQLAVRCFRMKGEKKPTMELEGLRIMQKHSWHNAESNAEIEMEHLLSDQTSDAGKFGDNYCWV</sequence>
<name>A0ACC1WPD0_MELAZ</name>
<accession>A0ACC1WPD0</accession>
<evidence type="ECO:0000313" key="1">
    <source>
        <dbReference type="EMBL" id="KAJ4700822.1"/>
    </source>
</evidence>
<keyword evidence="1" id="KW-0418">Kinase</keyword>
<dbReference type="Proteomes" id="UP001164539">
    <property type="component" value="Chromosome 14"/>
</dbReference>
<keyword evidence="2" id="KW-1185">Reference proteome</keyword>
<proteinExistence type="predicted"/>
<organism evidence="1 2">
    <name type="scientific">Melia azedarach</name>
    <name type="common">Chinaberry tree</name>
    <dbReference type="NCBI Taxonomy" id="155640"/>
    <lineage>
        <taxon>Eukaryota</taxon>
        <taxon>Viridiplantae</taxon>
        <taxon>Streptophyta</taxon>
        <taxon>Embryophyta</taxon>
        <taxon>Tracheophyta</taxon>
        <taxon>Spermatophyta</taxon>
        <taxon>Magnoliopsida</taxon>
        <taxon>eudicotyledons</taxon>
        <taxon>Gunneridae</taxon>
        <taxon>Pentapetalae</taxon>
        <taxon>rosids</taxon>
        <taxon>malvids</taxon>
        <taxon>Sapindales</taxon>
        <taxon>Meliaceae</taxon>
        <taxon>Melia</taxon>
    </lineage>
</organism>
<evidence type="ECO:0000313" key="2">
    <source>
        <dbReference type="Proteomes" id="UP001164539"/>
    </source>
</evidence>